<evidence type="ECO:0000259" key="6">
    <source>
        <dbReference type="Pfam" id="PF00291"/>
    </source>
</evidence>
<evidence type="ECO:0000256" key="1">
    <source>
        <dbReference type="ARBA" id="ARBA00001933"/>
    </source>
</evidence>
<evidence type="ECO:0000256" key="5">
    <source>
        <dbReference type="ARBA" id="ARBA00042605"/>
    </source>
</evidence>
<dbReference type="Pfam" id="PF00291">
    <property type="entry name" value="PALP"/>
    <property type="match status" value="1"/>
</dbReference>
<evidence type="ECO:0000313" key="7">
    <source>
        <dbReference type="Proteomes" id="UP000694865"/>
    </source>
</evidence>
<dbReference type="GeneID" id="102803973"/>
<dbReference type="PANTHER" id="PTHR48078:SF6">
    <property type="entry name" value="L-THREONINE DEHYDRATASE CATABOLIC TDCB"/>
    <property type="match status" value="1"/>
</dbReference>
<dbReference type="RefSeq" id="XP_006819078.1">
    <property type="nucleotide sequence ID" value="XM_006819015.1"/>
</dbReference>
<accession>A0ABM0MGD7</accession>
<evidence type="ECO:0000256" key="4">
    <source>
        <dbReference type="ARBA" id="ARBA00041766"/>
    </source>
</evidence>
<organism evidence="7 8">
    <name type="scientific">Saccoglossus kowalevskii</name>
    <name type="common">Acorn worm</name>
    <dbReference type="NCBI Taxonomy" id="10224"/>
    <lineage>
        <taxon>Eukaryota</taxon>
        <taxon>Metazoa</taxon>
        <taxon>Hemichordata</taxon>
        <taxon>Enteropneusta</taxon>
        <taxon>Harrimaniidae</taxon>
        <taxon>Saccoglossus</taxon>
    </lineage>
</organism>
<evidence type="ECO:0000256" key="3">
    <source>
        <dbReference type="ARBA" id="ARBA00023239"/>
    </source>
</evidence>
<comment type="cofactor">
    <cofactor evidence="1">
        <name>pyridoxal 5'-phosphate</name>
        <dbReference type="ChEBI" id="CHEBI:597326"/>
    </cofactor>
</comment>
<feature type="non-terminal residue" evidence="8">
    <location>
        <position position="1"/>
    </location>
</feature>
<evidence type="ECO:0000313" key="8">
    <source>
        <dbReference type="RefSeq" id="XP_006819078.1"/>
    </source>
</evidence>
<reference evidence="8" key="1">
    <citation type="submission" date="2025-08" db="UniProtKB">
        <authorList>
            <consortium name="RefSeq"/>
        </authorList>
    </citation>
    <scope>IDENTIFICATION</scope>
    <source>
        <tissue evidence="8">Testes</tissue>
    </source>
</reference>
<dbReference type="PANTHER" id="PTHR48078">
    <property type="entry name" value="THREONINE DEHYDRATASE, MITOCHONDRIAL-RELATED"/>
    <property type="match status" value="1"/>
</dbReference>
<gene>
    <name evidence="8" type="primary">LOC102803973</name>
</gene>
<keyword evidence="7" id="KW-1185">Reference proteome</keyword>
<feature type="domain" description="Tryptophan synthase beta chain-like PALP" evidence="6">
    <location>
        <begin position="2"/>
        <end position="147"/>
    </location>
</feature>
<dbReference type="SUPFAM" id="SSF53686">
    <property type="entry name" value="Tryptophan synthase beta subunit-like PLP-dependent enzymes"/>
    <property type="match status" value="1"/>
</dbReference>
<dbReference type="InterPro" id="IPR036052">
    <property type="entry name" value="TrpB-like_PALP_sf"/>
</dbReference>
<name>A0ABM0MGD7_SACKO</name>
<dbReference type="InterPro" id="IPR001926">
    <property type="entry name" value="TrpB-like_PALP"/>
</dbReference>
<dbReference type="InterPro" id="IPR050147">
    <property type="entry name" value="Ser/Thr_Dehydratase"/>
</dbReference>
<protein>
    <recommendedName>
        <fullName evidence="4">L-serine deaminase</fullName>
    </recommendedName>
    <alternativeName>
        <fullName evidence="5">L-threonine dehydratase</fullName>
    </alternativeName>
</protein>
<evidence type="ECO:0000256" key="2">
    <source>
        <dbReference type="ARBA" id="ARBA00022898"/>
    </source>
</evidence>
<dbReference type="Gene3D" id="3.40.50.1100">
    <property type="match status" value="1"/>
</dbReference>
<proteinExistence type="predicted"/>
<dbReference type="Proteomes" id="UP000694865">
    <property type="component" value="Unplaced"/>
</dbReference>
<keyword evidence="3" id="KW-0456">Lyase</keyword>
<sequence>NGTIGLEILEDLPNVDTIIVPYGGGGLSTGIASAVKSIKPDTKIYACEVVTAAPLSASLVAGKPSSCHYTPSFVDGIGSKMVLPEMWNMVSNLIDDSLVVSVKQIADAVALLIKSNCVVAEGAGAAPLAAALNKLGSEGNIVCVVSGGNIDSGKLISILQNEIPH</sequence>
<keyword evidence="2" id="KW-0663">Pyridoxal phosphate</keyword>